<dbReference type="EMBL" id="BLJN01000001">
    <property type="protein sequence ID" value="GFE78775.1"/>
    <property type="molecule type" value="Genomic_DNA"/>
</dbReference>
<evidence type="ECO:0000313" key="1">
    <source>
        <dbReference type="EMBL" id="GFE78775.1"/>
    </source>
</evidence>
<evidence type="ECO:0008006" key="3">
    <source>
        <dbReference type="Google" id="ProtNLM"/>
    </source>
</evidence>
<organism evidence="1 2">
    <name type="scientific">Steroidobacter agaridevorans</name>
    <dbReference type="NCBI Taxonomy" id="2695856"/>
    <lineage>
        <taxon>Bacteria</taxon>
        <taxon>Pseudomonadati</taxon>
        <taxon>Pseudomonadota</taxon>
        <taxon>Gammaproteobacteria</taxon>
        <taxon>Steroidobacterales</taxon>
        <taxon>Steroidobacteraceae</taxon>
        <taxon>Steroidobacter</taxon>
    </lineage>
</organism>
<evidence type="ECO:0000313" key="2">
    <source>
        <dbReference type="Proteomes" id="UP000445000"/>
    </source>
</evidence>
<comment type="caution">
    <text evidence="1">The sequence shown here is derived from an EMBL/GenBank/DDBJ whole genome shotgun (WGS) entry which is preliminary data.</text>
</comment>
<dbReference type="Proteomes" id="UP000445000">
    <property type="component" value="Unassembled WGS sequence"/>
</dbReference>
<accession>A0A829Y6Z3</accession>
<sequence>MFTFCEQGIKVNDTEATVMEQVARHLRDRGLLVVVKDARREERIDAWLRVTKDKRHVDYAVEVKQQVTPQTLGAVVTQLEQWGKLTKKPPLLAAPYITPPVGDRLMALKQQFVDAAGNAYLDAPGMFVLITGRKPDKTTLPEKPVDAFTAASLKTLFAFICKPALAAAPYREIAVAANVSLGVLPGVLAGLQQAEHLYIMGNSRKLIATRRLLDAWSLAYASKLRPKQLMRTLVTPAFASWRKWDLQADRAAWGGEPAAALLTKHLEPGVLTLYAGKPPARLMVEHRMSTASHGTDHNLVEIRKPFWGDIAWHEKPWVTVPPALVYADLLATGDARCIESAQMIYEDILARSFPAR</sequence>
<proteinExistence type="predicted"/>
<keyword evidence="2" id="KW-1185">Reference proteome</keyword>
<name>A0A829Y6Z3_9GAMM</name>
<dbReference type="InterPro" id="IPR019238">
    <property type="entry name" value="AbiEi_2"/>
</dbReference>
<dbReference type="Pfam" id="PF09952">
    <property type="entry name" value="AbiEi_2"/>
    <property type="match status" value="1"/>
</dbReference>
<protein>
    <recommendedName>
        <fullName evidence="3">Restriction endonuclease type IV Mrr domain-containing protein</fullName>
    </recommendedName>
</protein>
<gene>
    <name evidence="1" type="ORF">GCM10011487_07750</name>
</gene>
<dbReference type="AlphaFoldDB" id="A0A829Y6Z3"/>
<reference evidence="2" key="1">
    <citation type="submission" date="2020-01" db="EMBL/GenBank/DDBJ databases">
        <title>'Steroidobacter agaridevorans' sp. nov., agar-degrading bacteria isolated from rhizosphere soils.</title>
        <authorList>
            <person name="Ikenaga M."/>
            <person name="Kataoka M."/>
            <person name="Murouchi A."/>
            <person name="Katsuragi S."/>
            <person name="Sakai M."/>
        </authorList>
    </citation>
    <scope>NUCLEOTIDE SEQUENCE [LARGE SCALE GENOMIC DNA]</scope>
    <source>
        <strain evidence="2">YU21-B</strain>
    </source>
</reference>